<dbReference type="InterPro" id="IPR035906">
    <property type="entry name" value="MetI-like_sf"/>
</dbReference>
<evidence type="ECO:0000256" key="1">
    <source>
        <dbReference type="ARBA" id="ARBA00004429"/>
    </source>
</evidence>
<evidence type="ECO:0000256" key="4">
    <source>
        <dbReference type="ARBA" id="ARBA00022519"/>
    </source>
</evidence>
<dbReference type="Proteomes" id="UP000403266">
    <property type="component" value="Unassembled WGS sequence"/>
</dbReference>
<dbReference type="Gene3D" id="1.10.3720.10">
    <property type="entry name" value="MetI-like"/>
    <property type="match status" value="1"/>
</dbReference>
<keyword evidence="7 8" id="KW-0472">Membrane</keyword>
<dbReference type="EMBL" id="VOSK01000478">
    <property type="protein sequence ID" value="MPR30898.1"/>
    <property type="molecule type" value="Genomic_DNA"/>
</dbReference>
<dbReference type="RefSeq" id="WP_152717916.1">
    <property type="nucleotide sequence ID" value="NZ_VOSJ01000444.1"/>
</dbReference>
<dbReference type="GO" id="GO:0043190">
    <property type="term" value="C:ATP-binding cassette (ABC) transporter complex"/>
    <property type="evidence" value="ECO:0007669"/>
    <property type="project" value="InterPro"/>
</dbReference>
<keyword evidence="2" id="KW-0813">Transport</keyword>
<sequence length="140" mass="14700">MSDSGATGFLALVMFSDQGWGGPLLRGAVVTLEISLCSYLFGALLGLLGAWAKLSGSRLTWWVAEVYTTIVRAIPALLLVILLFYTGTTLLNEAIAWFGWRGVVNLSGFAAVVFSLGFIKGAYMRAGSGNLDSGISGVSA</sequence>
<evidence type="ECO:0000256" key="2">
    <source>
        <dbReference type="ARBA" id="ARBA00022448"/>
    </source>
</evidence>
<dbReference type="SUPFAM" id="SSF161098">
    <property type="entry name" value="MetI-like"/>
    <property type="match status" value="1"/>
</dbReference>
<protein>
    <submittedName>
        <fullName evidence="9">ABC transporter permease subunit</fullName>
    </submittedName>
</protein>
<evidence type="ECO:0000256" key="6">
    <source>
        <dbReference type="ARBA" id="ARBA00022989"/>
    </source>
</evidence>
<dbReference type="AlphaFoldDB" id="A0A5N7MVI0"/>
<feature type="transmembrane region" description="Helical" evidence="8">
    <location>
        <begin position="31"/>
        <end position="52"/>
    </location>
</feature>
<gene>
    <name evidence="9" type="ORF">FS320_39665</name>
</gene>
<keyword evidence="3" id="KW-1003">Cell membrane</keyword>
<accession>A0A5N7MVI0</accession>
<evidence type="ECO:0000256" key="5">
    <source>
        <dbReference type="ARBA" id="ARBA00022692"/>
    </source>
</evidence>
<keyword evidence="6 8" id="KW-1133">Transmembrane helix</keyword>
<evidence type="ECO:0000313" key="10">
    <source>
        <dbReference type="Proteomes" id="UP000403266"/>
    </source>
</evidence>
<keyword evidence="4" id="KW-0997">Cell inner membrane</keyword>
<dbReference type="InterPro" id="IPR010065">
    <property type="entry name" value="AA_ABC_transptr_permease_3TM"/>
</dbReference>
<organism evidence="9 10">
    <name type="scientific">Microvirga tunisiensis</name>
    <dbReference type="NCBI Taxonomy" id="2108360"/>
    <lineage>
        <taxon>Bacteria</taxon>
        <taxon>Pseudomonadati</taxon>
        <taxon>Pseudomonadota</taxon>
        <taxon>Alphaproteobacteria</taxon>
        <taxon>Hyphomicrobiales</taxon>
        <taxon>Methylobacteriaceae</taxon>
        <taxon>Microvirga</taxon>
    </lineage>
</organism>
<evidence type="ECO:0000256" key="3">
    <source>
        <dbReference type="ARBA" id="ARBA00022475"/>
    </source>
</evidence>
<keyword evidence="10" id="KW-1185">Reference proteome</keyword>
<dbReference type="PANTHER" id="PTHR30133">
    <property type="entry name" value="CATIONIC AMINO ACID TRANSPORTER, MEMBRANE COMPONENT"/>
    <property type="match status" value="1"/>
</dbReference>
<dbReference type="InterPro" id="IPR051613">
    <property type="entry name" value="ABC_transp_permease_HisMQ"/>
</dbReference>
<evidence type="ECO:0000256" key="7">
    <source>
        <dbReference type="ARBA" id="ARBA00023136"/>
    </source>
</evidence>
<dbReference type="GO" id="GO:0022857">
    <property type="term" value="F:transmembrane transporter activity"/>
    <property type="evidence" value="ECO:0007669"/>
    <property type="project" value="InterPro"/>
</dbReference>
<dbReference type="OrthoDB" id="9815029at2"/>
<dbReference type="NCBIfam" id="TIGR01726">
    <property type="entry name" value="HEQRo_perm_3TM"/>
    <property type="match status" value="1"/>
</dbReference>
<comment type="subcellular location">
    <subcellularLocation>
        <location evidence="1">Cell inner membrane</location>
        <topology evidence="1">Multi-pass membrane protein</topology>
    </subcellularLocation>
</comment>
<evidence type="ECO:0000256" key="8">
    <source>
        <dbReference type="SAM" id="Phobius"/>
    </source>
</evidence>
<name>A0A5N7MVI0_9HYPH</name>
<comment type="caution">
    <text evidence="9">The sequence shown here is derived from an EMBL/GenBank/DDBJ whole genome shotgun (WGS) entry which is preliminary data.</text>
</comment>
<feature type="transmembrane region" description="Helical" evidence="8">
    <location>
        <begin position="59"/>
        <end position="85"/>
    </location>
</feature>
<reference evidence="9 10" key="1">
    <citation type="journal article" date="2019" name="Syst. Appl. Microbiol.">
        <title>Microvirga tunisiensis sp. nov., a root nodule symbiotic bacterium isolated from Lupinus micranthus and L. luteus grown in Northern Tunisia.</title>
        <authorList>
            <person name="Msaddak A."/>
            <person name="Rejili M."/>
            <person name="Duran D."/>
            <person name="Mars M."/>
            <person name="Palacios J.M."/>
            <person name="Ruiz-Argueso T."/>
            <person name="Rey L."/>
            <person name="Imperial J."/>
        </authorList>
    </citation>
    <scope>NUCLEOTIDE SEQUENCE [LARGE SCALE GENOMIC DNA]</scope>
    <source>
        <strain evidence="9 10">Lmie10</strain>
    </source>
</reference>
<feature type="transmembrane region" description="Helical" evidence="8">
    <location>
        <begin position="97"/>
        <end position="119"/>
    </location>
</feature>
<proteinExistence type="predicted"/>
<evidence type="ECO:0000313" key="9">
    <source>
        <dbReference type="EMBL" id="MPR30898.1"/>
    </source>
</evidence>
<keyword evidence="5 8" id="KW-0812">Transmembrane</keyword>